<feature type="domain" description="NADPH-dependent FMN reductase-like" evidence="1">
    <location>
        <begin position="6"/>
        <end position="151"/>
    </location>
</feature>
<reference evidence="2 3" key="1">
    <citation type="journal article" date="2023" name="G3 (Bethesda)">
        <title>A high-quality reference genome for the fission yeast Schizosaccharomyces osmophilus.</title>
        <authorList>
            <person name="Jia G.S."/>
            <person name="Zhang W.C."/>
            <person name="Liang Y."/>
            <person name="Liu X.H."/>
            <person name="Rhind N."/>
            <person name="Pidoux A."/>
            <person name="Brysch-Herzberg M."/>
            <person name="Du L.L."/>
        </authorList>
    </citation>
    <scope>NUCLEOTIDE SEQUENCE [LARGE SCALE GENOMIC DNA]</scope>
    <source>
        <strain evidence="2 3">CBS 15793</strain>
    </source>
</reference>
<dbReference type="AlphaFoldDB" id="A0AAF0AUQ7"/>
<protein>
    <submittedName>
        <fullName evidence="2">NADPH-dependent FMN reductase</fullName>
    </submittedName>
</protein>
<dbReference type="Gene3D" id="3.40.50.360">
    <property type="match status" value="1"/>
</dbReference>
<dbReference type="InterPro" id="IPR050712">
    <property type="entry name" value="NAD(P)H-dep_reductase"/>
</dbReference>
<dbReference type="PANTHER" id="PTHR30543:SF21">
    <property type="entry name" value="NAD(P)H-DEPENDENT FMN REDUCTASE LOT6"/>
    <property type="match status" value="1"/>
</dbReference>
<dbReference type="Proteomes" id="UP001212411">
    <property type="component" value="Chromosome 1"/>
</dbReference>
<accession>A0AAF0AUQ7</accession>
<proteinExistence type="predicted"/>
<dbReference type="InterPro" id="IPR005025">
    <property type="entry name" value="FMN_Rdtase-like_dom"/>
</dbReference>
<dbReference type="GO" id="GO:0016491">
    <property type="term" value="F:oxidoreductase activity"/>
    <property type="evidence" value="ECO:0007669"/>
    <property type="project" value="InterPro"/>
</dbReference>
<dbReference type="GO" id="GO:0010181">
    <property type="term" value="F:FMN binding"/>
    <property type="evidence" value="ECO:0007669"/>
    <property type="project" value="TreeGrafter"/>
</dbReference>
<dbReference type="RefSeq" id="XP_056036994.1">
    <property type="nucleotide sequence ID" value="XM_056178851.1"/>
</dbReference>
<dbReference type="KEGG" id="som:SOMG_00052"/>
<dbReference type="GO" id="GO:0005829">
    <property type="term" value="C:cytosol"/>
    <property type="evidence" value="ECO:0007669"/>
    <property type="project" value="TreeGrafter"/>
</dbReference>
<name>A0AAF0AUQ7_9SCHI</name>
<dbReference type="EMBL" id="CP115611">
    <property type="protein sequence ID" value="WBW72751.1"/>
    <property type="molecule type" value="Genomic_DNA"/>
</dbReference>
<dbReference type="Pfam" id="PF03358">
    <property type="entry name" value="FMN_red"/>
    <property type="match status" value="1"/>
</dbReference>
<dbReference type="InterPro" id="IPR029039">
    <property type="entry name" value="Flavoprotein-like_sf"/>
</dbReference>
<dbReference type="GeneID" id="80873540"/>
<dbReference type="SUPFAM" id="SSF52218">
    <property type="entry name" value="Flavoproteins"/>
    <property type="match status" value="1"/>
</dbReference>
<dbReference type="PANTHER" id="PTHR30543">
    <property type="entry name" value="CHROMATE REDUCTASE"/>
    <property type="match status" value="1"/>
</dbReference>
<evidence type="ECO:0000313" key="2">
    <source>
        <dbReference type="EMBL" id="WBW72751.1"/>
    </source>
</evidence>
<gene>
    <name evidence="2" type="ORF">SOMG_00052</name>
</gene>
<sequence length="230" mass="26081">MHEKTIAFITSSTRSPRLNPFITDYVRSVIASSLPNGISLHSVDITNYNLPIYNEPRIPATLPKEDPTCHYQHETTRKWSYEIRKYDAYIFVTPQYNWSLPASLKNAIDYLFHEWTGKPVGIVSYGGHGGSKAAAHLQDVTRGLRMKCVSTTPSLTITLKTLEDCMRNGRLDDGLKQLWLEGGCVEAIHKMFAEILENLNSSPKPLMEKTILLPLTIGFYCRTSRILYTI</sequence>
<evidence type="ECO:0000259" key="1">
    <source>
        <dbReference type="Pfam" id="PF03358"/>
    </source>
</evidence>
<organism evidence="2 3">
    <name type="scientific">Schizosaccharomyces osmophilus</name>
    <dbReference type="NCBI Taxonomy" id="2545709"/>
    <lineage>
        <taxon>Eukaryota</taxon>
        <taxon>Fungi</taxon>
        <taxon>Dikarya</taxon>
        <taxon>Ascomycota</taxon>
        <taxon>Taphrinomycotina</taxon>
        <taxon>Schizosaccharomycetes</taxon>
        <taxon>Schizosaccharomycetales</taxon>
        <taxon>Schizosaccharomycetaceae</taxon>
        <taxon>Schizosaccharomyces</taxon>
    </lineage>
</organism>
<keyword evidence="3" id="KW-1185">Reference proteome</keyword>
<evidence type="ECO:0000313" key="3">
    <source>
        <dbReference type="Proteomes" id="UP001212411"/>
    </source>
</evidence>